<dbReference type="AlphaFoldDB" id="A0A074WIC5"/>
<name>A0A074WIC5_AURM1</name>
<dbReference type="EMBL" id="KL584835">
    <property type="protein sequence ID" value="KEQ62161.1"/>
    <property type="molecule type" value="Genomic_DNA"/>
</dbReference>
<proteinExistence type="predicted"/>
<dbReference type="RefSeq" id="XP_040879184.1">
    <property type="nucleotide sequence ID" value="XM_041021976.1"/>
</dbReference>
<feature type="region of interest" description="Disordered" evidence="1">
    <location>
        <begin position="190"/>
        <end position="217"/>
    </location>
</feature>
<organism evidence="2 3">
    <name type="scientific">Aureobasidium melanogenum (strain CBS 110374)</name>
    <name type="common">Aureobasidium pullulans var. melanogenum</name>
    <dbReference type="NCBI Taxonomy" id="1043003"/>
    <lineage>
        <taxon>Eukaryota</taxon>
        <taxon>Fungi</taxon>
        <taxon>Dikarya</taxon>
        <taxon>Ascomycota</taxon>
        <taxon>Pezizomycotina</taxon>
        <taxon>Dothideomycetes</taxon>
        <taxon>Dothideomycetidae</taxon>
        <taxon>Dothideales</taxon>
        <taxon>Saccotheciaceae</taxon>
        <taxon>Aureobasidium</taxon>
    </lineage>
</organism>
<evidence type="ECO:0000256" key="1">
    <source>
        <dbReference type="SAM" id="MobiDB-lite"/>
    </source>
</evidence>
<evidence type="ECO:0000313" key="3">
    <source>
        <dbReference type="Proteomes" id="UP000030672"/>
    </source>
</evidence>
<dbReference type="GeneID" id="63915349"/>
<reference evidence="2 3" key="1">
    <citation type="journal article" date="2014" name="BMC Genomics">
        <title>Genome sequencing of four Aureobasidium pullulans varieties: biotechnological potential, stress tolerance, and description of new species.</title>
        <authorList>
            <person name="Gostin Ar C."/>
            <person name="Ohm R.A."/>
            <person name="Kogej T."/>
            <person name="Sonjak S."/>
            <person name="Turk M."/>
            <person name="Zajc J."/>
            <person name="Zalar P."/>
            <person name="Grube M."/>
            <person name="Sun H."/>
            <person name="Han J."/>
            <person name="Sharma A."/>
            <person name="Chiniquy J."/>
            <person name="Ngan C.Y."/>
            <person name="Lipzen A."/>
            <person name="Barry K."/>
            <person name="Grigoriev I.V."/>
            <person name="Gunde-Cimerman N."/>
        </authorList>
    </citation>
    <scope>NUCLEOTIDE SEQUENCE [LARGE SCALE GENOMIC DNA]</scope>
    <source>
        <strain evidence="2 3">CBS 110374</strain>
    </source>
</reference>
<gene>
    <name evidence="2" type="ORF">M437DRAFT_50263</name>
</gene>
<dbReference type="HOGENOM" id="CLU_1277390_0_0_1"/>
<evidence type="ECO:0000313" key="2">
    <source>
        <dbReference type="EMBL" id="KEQ62161.1"/>
    </source>
</evidence>
<keyword evidence="3" id="KW-1185">Reference proteome</keyword>
<protein>
    <submittedName>
        <fullName evidence="2">Uncharacterized protein</fullName>
    </submittedName>
</protein>
<dbReference type="STRING" id="1043003.A0A074WIC5"/>
<dbReference type="Proteomes" id="UP000030672">
    <property type="component" value="Unassembled WGS sequence"/>
</dbReference>
<sequence>MSNYTTILARKQRWGFVIYRTDYSSEADWTKFLAMFTTWSLHGFPSPHLENGRLARSWQHHYWMNEQSQFDGATIKQLRQHFQEWVSTQDFVEQRAWPESYMFLVVDKDVLNNIRPQNPEMDFLPREEVPYVKAIDRDCLREGEEYPGWMKLGLESLLDVYSRGLYFETMRGLRSRHSEWYKGRLPEKETYLEEDDESDSSLSKSSDSEVDIQTSAT</sequence>
<accession>A0A074WIC5</accession>